<feature type="transmembrane region" description="Helical" evidence="8">
    <location>
        <begin position="212"/>
        <end position="241"/>
    </location>
</feature>
<comment type="subcellular location">
    <subcellularLocation>
        <location evidence="2">Membrane</location>
        <topology evidence="2">Multi-pass membrane protein</topology>
    </subcellularLocation>
</comment>
<proteinExistence type="inferred from homology"/>
<evidence type="ECO:0000256" key="6">
    <source>
        <dbReference type="ARBA" id="ARBA00023136"/>
    </source>
</evidence>
<comment type="similarity">
    <text evidence="3">Belongs to the PRA1 family.</text>
</comment>
<dbReference type="Proteomes" id="UP001318860">
    <property type="component" value="Unassembled WGS sequence"/>
</dbReference>
<evidence type="ECO:0000256" key="7">
    <source>
        <dbReference type="SAM" id="MobiDB-lite"/>
    </source>
</evidence>
<gene>
    <name evidence="9" type="ORF">DH2020_031644</name>
</gene>
<keyword evidence="10" id="KW-1185">Reference proteome</keyword>
<name>A0ABR0VHD2_REHGL</name>
<dbReference type="InterPro" id="IPR004895">
    <property type="entry name" value="Prenylated_rab_accept_PRA1"/>
</dbReference>
<comment type="caution">
    <text evidence="9">The sequence shown here is derived from an EMBL/GenBank/DDBJ whole genome shotgun (WGS) entry which is preliminary data.</text>
</comment>
<protein>
    <recommendedName>
        <fullName evidence="11">PRA1 family protein</fullName>
    </recommendedName>
</protein>
<evidence type="ECO:0000256" key="2">
    <source>
        <dbReference type="ARBA" id="ARBA00004141"/>
    </source>
</evidence>
<evidence type="ECO:0000256" key="4">
    <source>
        <dbReference type="ARBA" id="ARBA00022692"/>
    </source>
</evidence>
<dbReference type="EMBL" id="JABTTQ020001144">
    <property type="protein sequence ID" value="KAK6134585.1"/>
    <property type="molecule type" value="Genomic_DNA"/>
</dbReference>
<feature type="transmembrane region" description="Helical" evidence="8">
    <location>
        <begin position="261"/>
        <end position="291"/>
    </location>
</feature>
<keyword evidence="6 8" id="KW-0472">Membrane</keyword>
<dbReference type="PANTHER" id="PTHR19317">
    <property type="entry name" value="PRENYLATED RAB ACCEPTOR 1-RELATED"/>
    <property type="match status" value="1"/>
</dbReference>
<evidence type="ECO:0000256" key="5">
    <source>
        <dbReference type="ARBA" id="ARBA00022989"/>
    </source>
</evidence>
<feature type="region of interest" description="Disordered" evidence="7">
    <location>
        <begin position="110"/>
        <end position="129"/>
    </location>
</feature>
<comment type="function">
    <text evidence="1">May be involved in both secretory and endocytic intracellular trafficking in the endosomal/prevacuolar compartments.</text>
</comment>
<evidence type="ECO:0000256" key="1">
    <source>
        <dbReference type="ARBA" id="ARBA00002501"/>
    </source>
</evidence>
<accession>A0ABR0VHD2</accession>
<dbReference type="PANTHER" id="PTHR19317:SF1">
    <property type="entry name" value="PRA1 FAMILY PROTEIN H"/>
    <property type="match status" value="1"/>
</dbReference>
<organism evidence="9 10">
    <name type="scientific">Rehmannia glutinosa</name>
    <name type="common">Chinese foxglove</name>
    <dbReference type="NCBI Taxonomy" id="99300"/>
    <lineage>
        <taxon>Eukaryota</taxon>
        <taxon>Viridiplantae</taxon>
        <taxon>Streptophyta</taxon>
        <taxon>Embryophyta</taxon>
        <taxon>Tracheophyta</taxon>
        <taxon>Spermatophyta</taxon>
        <taxon>Magnoliopsida</taxon>
        <taxon>eudicotyledons</taxon>
        <taxon>Gunneridae</taxon>
        <taxon>Pentapetalae</taxon>
        <taxon>asterids</taxon>
        <taxon>lamiids</taxon>
        <taxon>Lamiales</taxon>
        <taxon>Orobanchaceae</taxon>
        <taxon>Rehmannieae</taxon>
        <taxon>Rehmannia</taxon>
    </lineage>
</organism>
<feature type="compositionally biased region" description="Polar residues" evidence="7">
    <location>
        <begin position="110"/>
        <end position="120"/>
    </location>
</feature>
<dbReference type="Pfam" id="PF03208">
    <property type="entry name" value="PRA1"/>
    <property type="match status" value="1"/>
</dbReference>
<evidence type="ECO:0000256" key="3">
    <source>
        <dbReference type="ARBA" id="ARBA00006483"/>
    </source>
</evidence>
<evidence type="ECO:0000313" key="10">
    <source>
        <dbReference type="Proteomes" id="UP001318860"/>
    </source>
</evidence>
<sequence>MLSQLDSCCCCAAFGEGKDENQFRGGRVLMQRRRKEKKVVAELQDVSLTTNKMMPGIKFGVFPKKLHRKDMVFAPNPLSLSVPEPAFESWLRDSGYLEILDQRTTDLHRLSTTTKPSNSDVAAGSGSATTSISPDGVFFVSQLFSRIWTLLSLFSFNPFSKLATDDFSGDTPSWTIAFFGSSESYSFPSSPSQARLRVHENLKRFARNYASLFVLFFACSLYQLPVALIGLISCLALWDVFKFSGDRWGLDRYPMIRQTLIRIAQCVTAVILFISNVQLAVFCAFGVSYAAMILHASFRKLTPAKQTAVRGGRRNTARR</sequence>
<keyword evidence="4 8" id="KW-0812">Transmembrane</keyword>
<evidence type="ECO:0000313" key="9">
    <source>
        <dbReference type="EMBL" id="KAK6134585.1"/>
    </source>
</evidence>
<evidence type="ECO:0000256" key="8">
    <source>
        <dbReference type="SAM" id="Phobius"/>
    </source>
</evidence>
<evidence type="ECO:0008006" key="11">
    <source>
        <dbReference type="Google" id="ProtNLM"/>
    </source>
</evidence>
<keyword evidence="5 8" id="KW-1133">Transmembrane helix</keyword>
<reference evidence="9 10" key="1">
    <citation type="journal article" date="2021" name="Comput. Struct. Biotechnol. J.">
        <title>De novo genome assembly of the potent medicinal plant Rehmannia glutinosa using nanopore technology.</title>
        <authorList>
            <person name="Ma L."/>
            <person name="Dong C."/>
            <person name="Song C."/>
            <person name="Wang X."/>
            <person name="Zheng X."/>
            <person name="Niu Y."/>
            <person name="Chen S."/>
            <person name="Feng W."/>
        </authorList>
    </citation>
    <scope>NUCLEOTIDE SEQUENCE [LARGE SCALE GENOMIC DNA]</scope>
    <source>
        <strain evidence="9">DH-2019</strain>
    </source>
</reference>